<name>A0A4Y5Z407_9GAMM</name>
<accession>A0A4Y5Z407</accession>
<gene>
    <name evidence="1" type="ORF">FIV34_11695</name>
</gene>
<evidence type="ECO:0000313" key="2">
    <source>
        <dbReference type="Proteomes" id="UP000316093"/>
    </source>
</evidence>
<dbReference type="AlphaFoldDB" id="A0A4Y5Z407"/>
<dbReference type="OrthoDB" id="5955710at2"/>
<proteinExistence type="predicted"/>
<dbReference type="EMBL" id="CP041046">
    <property type="protein sequence ID" value="QDE39824.1"/>
    <property type="molecule type" value="Genomic_DNA"/>
</dbReference>
<evidence type="ECO:0000313" key="1">
    <source>
        <dbReference type="EMBL" id="QDE39824.1"/>
    </source>
</evidence>
<reference evidence="1 2" key="1">
    <citation type="submission" date="2019-06" db="EMBL/GenBank/DDBJ databases">
        <title>A complete genome sequence for Luteibacter pinisoli MAH-14.</title>
        <authorList>
            <person name="Baltrus D.A."/>
        </authorList>
    </citation>
    <scope>NUCLEOTIDE SEQUENCE [LARGE SCALE GENOMIC DNA]</scope>
    <source>
        <strain evidence="1 2">MAH-14</strain>
    </source>
</reference>
<dbReference type="KEGG" id="lpy:FIV34_11695"/>
<sequence>MNAHLESRLLLVAELAQDTAAMNDAEVTGDHDEARFRADLITRRATQASMPVLAALADRVMRLLGPPGALVQPDVGQAMLDLALALVREGRELS</sequence>
<dbReference type="Proteomes" id="UP000316093">
    <property type="component" value="Chromosome"/>
</dbReference>
<protein>
    <submittedName>
        <fullName evidence="1">Uncharacterized protein</fullName>
    </submittedName>
</protein>
<organism evidence="1 2">
    <name type="scientific">Luteibacter pinisoli</name>
    <dbReference type="NCBI Taxonomy" id="2589080"/>
    <lineage>
        <taxon>Bacteria</taxon>
        <taxon>Pseudomonadati</taxon>
        <taxon>Pseudomonadota</taxon>
        <taxon>Gammaproteobacteria</taxon>
        <taxon>Lysobacterales</taxon>
        <taxon>Rhodanobacteraceae</taxon>
        <taxon>Luteibacter</taxon>
    </lineage>
</organism>
<keyword evidence="2" id="KW-1185">Reference proteome</keyword>
<dbReference type="RefSeq" id="WP_139982932.1">
    <property type="nucleotide sequence ID" value="NZ_CP041046.1"/>
</dbReference>